<organism evidence="2 3">
    <name type="scientific">Streptococcus dentapri</name>
    <dbReference type="NCBI Taxonomy" id="573564"/>
    <lineage>
        <taxon>Bacteria</taxon>
        <taxon>Bacillati</taxon>
        <taxon>Bacillota</taxon>
        <taxon>Bacilli</taxon>
        <taxon>Lactobacillales</taxon>
        <taxon>Streptococcaceae</taxon>
        <taxon>Streptococcus</taxon>
    </lineage>
</organism>
<keyword evidence="1" id="KW-0472">Membrane</keyword>
<name>A0ABV8D0M0_9STRE</name>
<keyword evidence="1" id="KW-0812">Transmembrane</keyword>
<feature type="transmembrane region" description="Helical" evidence="1">
    <location>
        <begin position="12"/>
        <end position="37"/>
    </location>
</feature>
<keyword evidence="1" id="KW-1133">Transmembrane helix</keyword>
<protein>
    <submittedName>
        <fullName evidence="2">Uncharacterized protein</fullName>
    </submittedName>
</protein>
<feature type="transmembrane region" description="Helical" evidence="1">
    <location>
        <begin position="100"/>
        <end position="121"/>
    </location>
</feature>
<accession>A0ABV8D0M0</accession>
<feature type="transmembrane region" description="Helical" evidence="1">
    <location>
        <begin position="68"/>
        <end position="88"/>
    </location>
</feature>
<evidence type="ECO:0000256" key="1">
    <source>
        <dbReference type="SAM" id="Phobius"/>
    </source>
</evidence>
<proteinExistence type="predicted"/>
<comment type="caution">
    <text evidence="2">The sequence shown here is derived from an EMBL/GenBank/DDBJ whole genome shotgun (WGS) entry which is preliminary data.</text>
</comment>
<evidence type="ECO:0000313" key="2">
    <source>
        <dbReference type="EMBL" id="MFC3931898.1"/>
    </source>
</evidence>
<reference evidence="3" key="1">
    <citation type="journal article" date="2019" name="Int. J. Syst. Evol. Microbiol.">
        <title>The Global Catalogue of Microorganisms (GCM) 10K type strain sequencing project: providing services to taxonomists for standard genome sequencing and annotation.</title>
        <authorList>
            <consortium name="The Broad Institute Genomics Platform"/>
            <consortium name="The Broad Institute Genome Sequencing Center for Infectious Disease"/>
            <person name="Wu L."/>
            <person name="Ma J."/>
        </authorList>
    </citation>
    <scope>NUCLEOTIDE SEQUENCE [LARGE SCALE GENOMIC DNA]</scope>
    <source>
        <strain evidence="3">CCUG 58728</strain>
    </source>
</reference>
<evidence type="ECO:0000313" key="3">
    <source>
        <dbReference type="Proteomes" id="UP001595901"/>
    </source>
</evidence>
<dbReference type="EMBL" id="JBHSAC010000035">
    <property type="protein sequence ID" value="MFC3931898.1"/>
    <property type="molecule type" value="Genomic_DNA"/>
</dbReference>
<dbReference type="RefSeq" id="WP_380430679.1">
    <property type="nucleotide sequence ID" value="NZ_JBHSAC010000035.1"/>
</dbReference>
<feature type="transmembrane region" description="Helical" evidence="1">
    <location>
        <begin position="133"/>
        <end position="152"/>
    </location>
</feature>
<sequence>MISIEKLENTVKSLNITVIVLECFHILGGLITIFSYYTSLASLKNGNFEKLGYTAKQIEMIRKSTTPLLLTIGLVILVMGIIILVLAVKNLKAIKNKEYVSYLPYLLGGGLIIIILVNNFITSVRIGAGFSPLSFIIIAVYAIVYIATYLQAKKLNADG</sequence>
<keyword evidence="3" id="KW-1185">Reference proteome</keyword>
<gene>
    <name evidence="2" type="ORF">ACFOSE_03720</name>
</gene>
<dbReference type="Proteomes" id="UP001595901">
    <property type="component" value="Unassembled WGS sequence"/>
</dbReference>